<sequence>MFGHVAHSLRWGVVALGLIAAPVAPALAQEFKAPLSPILTIDSEKLFTQSAFGLRVQREFEAAGRLLEAENREIETALQEEEQQLTDQRSSLSADEFRALADAFDAKVQQIRQEQSAKLRVLTTQRDLAQRRFLEAASPVLQGLMSDAGASVIVENRTIFMSALAIDVTALAVGRINAQIGDGSPLTTDQLAVQPEAHNDATGDTTGAEQPVVVVPEPLDPVTVGPAD</sequence>
<protein>
    <submittedName>
        <fullName evidence="4">Outer membrane protein</fullName>
    </submittedName>
</protein>
<name>A0A0P1FME1_9RHOB</name>
<dbReference type="EMBL" id="CYSB01000040">
    <property type="protein sequence ID" value="CUH69489.1"/>
    <property type="molecule type" value="Genomic_DNA"/>
</dbReference>
<evidence type="ECO:0000256" key="1">
    <source>
        <dbReference type="SAM" id="Coils"/>
    </source>
</evidence>
<evidence type="ECO:0000313" key="4">
    <source>
        <dbReference type="EMBL" id="CUH72892.1"/>
    </source>
</evidence>
<dbReference type="AlphaFoldDB" id="A0A0P1FME1"/>
<keyword evidence="1" id="KW-0175">Coiled coil</keyword>
<keyword evidence="5" id="KW-1185">Reference proteome</keyword>
<feature type="coiled-coil region" evidence="1">
    <location>
        <begin position="60"/>
        <end position="91"/>
    </location>
</feature>
<reference evidence="3 5" key="2">
    <citation type="submission" date="2015-09" db="EMBL/GenBank/DDBJ databases">
        <authorList>
            <person name="Rodrigo-Torres L."/>
            <person name="Arahal D.R."/>
        </authorList>
    </citation>
    <scope>NUCLEOTIDE SEQUENCE [LARGE SCALE GENOMIC DNA]</scope>
    <source>
        <strain evidence="3 5">CECT 5118</strain>
    </source>
</reference>
<organism evidence="4 6">
    <name type="scientific">Thalassovita autumnalis</name>
    <dbReference type="NCBI Taxonomy" id="2072972"/>
    <lineage>
        <taxon>Bacteria</taxon>
        <taxon>Pseudomonadati</taxon>
        <taxon>Pseudomonadota</taxon>
        <taxon>Alphaproteobacteria</taxon>
        <taxon>Rhodobacterales</taxon>
        <taxon>Roseobacteraceae</taxon>
        <taxon>Thalassovita</taxon>
    </lineage>
</organism>
<accession>A0A0P1FME1</accession>
<dbReference type="InterPro" id="IPR005632">
    <property type="entry name" value="Chaperone_Skp"/>
</dbReference>
<evidence type="ECO:0000313" key="6">
    <source>
        <dbReference type="Proteomes" id="UP000051887"/>
    </source>
</evidence>
<dbReference type="OrthoDB" id="7868372at2"/>
<dbReference type="Proteomes" id="UP000051887">
    <property type="component" value="Unassembled WGS sequence"/>
</dbReference>
<dbReference type="Gene3D" id="3.30.910.20">
    <property type="entry name" value="Skp domain"/>
    <property type="match status" value="1"/>
</dbReference>
<dbReference type="Proteomes" id="UP000051086">
    <property type="component" value="Unassembled WGS sequence"/>
</dbReference>
<dbReference type="SMART" id="SM00935">
    <property type="entry name" value="OmpH"/>
    <property type="match status" value="1"/>
</dbReference>
<evidence type="ECO:0000313" key="5">
    <source>
        <dbReference type="Proteomes" id="UP000051086"/>
    </source>
</evidence>
<reference evidence="4 6" key="1">
    <citation type="submission" date="2015-09" db="EMBL/GenBank/DDBJ databases">
        <authorList>
            <consortium name="Swine Surveillance"/>
        </authorList>
    </citation>
    <scope>NUCLEOTIDE SEQUENCE [LARGE SCALE GENOMIC DNA]</scope>
    <source>
        <strain evidence="4 6">5120</strain>
    </source>
</reference>
<feature type="compositionally biased region" description="Low complexity" evidence="2">
    <location>
        <begin position="211"/>
        <end position="228"/>
    </location>
</feature>
<proteinExistence type="predicted"/>
<dbReference type="InterPro" id="IPR024930">
    <property type="entry name" value="Skp_dom_sf"/>
</dbReference>
<feature type="region of interest" description="Disordered" evidence="2">
    <location>
        <begin position="197"/>
        <end position="228"/>
    </location>
</feature>
<dbReference type="EMBL" id="CYSC01000035">
    <property type="protein sequence ID" value="CUH72892.1"/>
    <property type="molecule type" value="Genomic_DNA"/>
</dbReference>
<evidence type="ECO:0000313" key="3">
    <source>
        <dbReference type="EMBL" id="CUH69489.1"/>
    </source>
</evidence>
<gene>
    <name evidence="3" type="ORF">TL5118_03452</name>
    <name evidence="4" type="ORF">TL5120_02692</name>
</gene>
<evidence type="ECO:0000256" key="2">
    <source>
        <dbReference type="SAM" id="MobiDB-lite"/>
    </source>
</evidence>
<dbReference type="GO" id="GO:0051082">
    <property type="term" value="F:unfolded protein binding"/>
    <property type="evidence" value="ECO:0007669"/>
    <property type="project" value="InterPro"/>
</dbReference>
<dbReference type="Pfam" id="PF03938">
    <property type="entry name" value="OmpH"/>
    <property type="match status" value="1"/>
</dbReference>
<dbReference type="RefSeq" id="WP_082626324.1">
    <property type="nucleotide sequence ID" value="NZ_CYSB01000040.1"/>
</dbReference>
<dbReference type="SUPFAM" id="SSF111384">
    <property type="entry name" value="OmpH-like"/>
    <property type="match status" value="1"/>
</dbReference>